<sequence length="139" mass="15318">MEGMLPGLFVILLAATVLIVARRMTQSSVEELVGASFVGQRAVIDGKEVRSDDLKILYRWPAMAKRDGLGGFSMLDARWLCRAPDGSYLLAIATNSNKKDEGGVHWSWSLLTEERAQASLLYKRKAYRAVFGELPPSAS</sequence>
<comment type="caution">
    <text evidence="1">The sequence shown here is derived from an EMBL/GenBank/DDBJ whole genome shotgun (WGS) entry which is preliminary data.</text>
</comment>
<evidence type="ECO:0000313" key="2">
    <source>
        <dbReference type="Proteomes" id="UP000255334"/>
    </source>
</evidence>
<name>A0A370WUJ8_9GAMM</name>
<dbReference type="EMBL" id="QRBF01000013">
    <property type="protein sequence ID" value="RDS79792.1"/>
    <property type="molecule type" value="Genomic_DNA"/>
</dbReference>
<proteinExistence type="predicted"/>
<evidence type="ECO:0000313" key="1">
    <source>
        <dbReference type="EMBL" id="RDS79792.1"/>
    </source>
</evidence>
<organism evidence="1 2">
    <name type="scientific">Dyella psychrodurans</name>
    <dbReference type="NCBI Taxonomy" id="1927960"/>
    <lineage>
        <taxon>Bacteria</taxon>
        <taxon>Pseudomonadati</taxon>
        <taxon>Pseudomonadota</taxon>
        <taxon>Gammaproteobacteria</taxon>
        <taxon>Lysobacterales</taxon>
        <taxon>Rhodanobacteraceae</taxon>
        <taxon>Dyella</taxon>
    </lineage>
</organism>
<dbReference type="RefSeq" id="WP_115479980.1">
    <property type="nucleotide sequence ID" value="NZ_QRBF01000013.1"/>
</dbReference>
<keyword evidence="2" id="KW-1185">Reference proteome</keyword>
<dbReference type="OrthoDB" id="5957525at2"/>
<dbReference type="Proteomes" id="UP000255334">
    <property type="component" value="Unassembled WGS sequence"/>
</dbReference>
<gene>
    <name evidence="1" type="ORF">DWU99_20560</name>
</gene>
<reference evidence="1 2" key="1">
    <citation type="submission" date="2018-07" db="EMBL/GenBank/DDBJ databases">
        <title>Dyella monticola sp. nov. and Dyella psychrodurans sp. nov. isolated from monsoon evergreen broad-leaved forest soil of Dinghu Mountain, China.</title>
        <authorList>
            <person name="Gao Z."/>
            <person name="Qiu L."/>
        </authorList>
    </citation>
    <scope>NUCLEOTIDE SEQUENCE [LARGE SCALE GENOMIC DNA]</scope>
    <source>
        <strain evidence="1 2">4MSK11</strain>
    </source>
</reference>
<protein>
    <submittedName>
        <fullName evidence="1">Uncharacterized protein</fullName>
    </submittedName>
</protein>
<accession>A0A370WUJ8</accession>
<dbReference type="AlphaFoldDB" id="A0A370WUJ8"/>